<dbReference type="AlphaFoldDB" id="A0A9N9U044"/>
<evidence type="ECO:0000313" key="2">
    <source>
        <dbReference type="EMBL" id="CAG9972374.1"/>
    </source>
</evidence>
<dbReference type="OrthoDB" id="5151667at2759"/>
<gene>
    <name evidence="2" type="ORF">CBYS24578_00000992</name>
</gene>
<comment type="caution">
    <text evidence="2">The sequence shown here is derived from an EMBL/GenBank/DDBJ whole genome shotgun (WGS) entry which is preliminary data.</text>
</comment>
<reference evidence="2" key="1">
    <citation type="submission" date="2021-10" db="EMBL/GenBank/DDBJ databases">
        <authorList>
            <person name="Piombo E."/>
        </authorList>
    </citation>
    <scope>NUCLEOTIDE SEQUENCE</scope>
</reference>
<proteinExistence type="predicted"/>
<feature type="compositionally biased region" description="Polar residues" evidence="1">
    <location>
        <begin position="55"/>
        <end position="68"/>
    </location>
</feature>
<feature type="region of interest" description="Disordered" evidence="1">
    <location>
        <begin position="52"/>
        <end position="120"/>
    </location>
</feature>
<dbReference type="EMBL" id="CABFNO020001240">
    <property type="protein sequence ID" value="CAG9972374.1"/>
    <property type="molecule type" value="Genomic_DNA"/>
</dbReference>
<keyword evidence="3" id="KW-1185">Reference proteome</keyword>
<evidence type="ECO:0000313" key="3">
    <source>
        <dbReference type="Proteomes" id="UP000754883"/>
    </source>
</evidence>
<accession>A0A9N9U044</accession>
<evidence type="ECO:0000256" key="1">
    <source>
        <dbReference type="SAM" id="MobiDB-lite"/>
    </source>
</evidence>
<organism evidence="2 3">
    <name type="scientific">Clonostachys byssicola</name>
    <dbReference type="NCBI Taxonomy" id="160290"/>
    <lineage>
        <taxon>Eukaryota</taxon>
        <taxon>Fungi</taxon>
        <taxon>Dikarya</taxon>
        <taxon>Ascomycota</taxon>
        <taxon>Pezizomycotina</taxon>
        <taxon>Sordariomycetes</taxon>
        <taxon>Hypocreomycetidae</taxon>
        <taxon>Hypocreales</taxon>
        <taxon>Bionectriaceae</taxon>
        <taxon>Clonostachys</taxon>
    </lineage>
</organism>
<sequence>MARFQADPSSESSSVNGDATPRTPPTPCPQVLGNGAYCGMSMLCTRCVESRELPDSNSNTKSGLFGQTKSDKPDSSSNVTSGLFGSNSNTKSRLFGLTKIDRPDSKSDAPAARSEASPCTGDIPLSEREWTFCTKCYSHDCPNAITTVGPPLCPTCRKPGCLGATRKPDSMLNPHWKFKSDYVPKSGSLFTSDSPNSDGLPKGDNPDFKALNAKCDDLCAGVDALGANFDALRAEVEGLHVYLKSEFKSMDSKFDAFIRNADDVVEKLKALELSGI</sequence>
<feature type="compositionally biased region" description="Polar residues" evidence="1">
    <location>
        <begin position="75"/>
        <end position="92"/>
    </location>
</feature>
<name>A0A9N9U044_9HYPO</name>
<dbReference type="Proteomes" id="UP000754883">
    <property type="component" value="Unassembled WGS sequence"/>
</dbReference>
<feature type="compositionally biased region" description="Polar residues" evidence="1">
    <location>
        <begin position="7"/>
        <end position="17"/>
    </location>
</feature>
<feature type="region of interest" description="Disordered" evidence="1">
    <location>
        <begin position="1"/>
        <end position="31"/>
    </location>
</feature>
<protein>
    <submittedName>
        <fullName evidence="2">Uncharacterized protein</fullName>
    </submittedName>
</protein>